<name>A0ABV9UA95_9ACTN</name>
<feature type="chain" id="PRO_5046989410" evidence="1">
    <location>
        <begin position="27"/>
        <end position="204"/>
    </location>
</feature>
<feature type="signal peptide" evidence="1">
    <location>
        <begin position="1"/>
        <end position="26"/>
    </location>
</feature>
<reference evidence="3" key="1">
    <citation type="journal article" date="2019" name="Int. J. Syst. Evol. Microbiol.">
        <title>The Global Catalogue of Microorganisms (GCM) 10K type strain sequencing project: providing services to taxonomists for standard genome sequencing and annotation.</title>
        <authorList>
            <consortium name="The Broad Institute Genomics Platform"/>
            <consortium name="The Broad Institute Genome Sequencing Center for Infectious Disease"/>
            <person name="Wu L."/>
            <person name="Ma J."/>
        </authorList>
    </citation>
    <scope>NUCLEOTIDE SEQUENCE [LARGE SCALE GENOMIC DNA]</scope>
    <source>
        <strain evidence="3">KLKA75</strain>
    </source>
</reference>
<protein>
    <submittedName>
        <fullName evidence="2">Uncharacterized protein</fullName>
    </submittedName>
</protein>
<comment type="caution">
    <text evidence="2">The sequence shown here is derived from an EMBL/GenBank/DDBJ whole genome shotgun (WGS) entry which is preliminary data.</text>
</comment>
<keyword evidence="1" id="KW-0732">Signal</keyword>
<accession>A0ABV9UA95</accession>
<keyword evidence="3" id="KW-1185">Reference proteome</keyword>
<sequence>MATRTTVTALAALTAMTALGAGSASASPPAPKESSLVGDAWVHFPADPENPYRRFIVNVHGSPWRLVDGRLVIGAARGTVDIDHYAGGEHTWVKIKADYIMATGPIAVISGLWQDARDPNKQRATLTFYQSPQGHRFDRVGFSWGIVNEQCQQMGTGPAPFSPAGPGPDGHWLKGYTIKSAPIALPAKFTPPIDPPDCKYDHQP</sequence>
<dbReference type="RefSeq" id="WP_378264483.1">
    <property type="nucleotide sequence ID" value="NZ_JBHSIT010000017.1"/>
</dbReference>
<gene>
    <name evidence="2" type="ORF">ACFPCY_39820</name>
</gene>
<proteinExistence type="predicted"/>
<evidence type="ECO:0000256" key="1">
    <source>
        <dbReference type="SAM" id="SignalP"/>
    </source>
</evidence>
<dbReference type="EMBL" id="JBHSIT010000017">
    <property type="protein sequence ID" value="MFC4913502.1"/>
    <property type="molecule type" value="Genomic_DNA"/>
</dbReference>
<dbReference type="Proteomes" id="UP001595872">
    <property type="component" value="Unassembled WGS sequence"/>
</dbReference>
<evidence type="ECO:0000313" key="3">
    <source>
        <dbReference type="Proteomes" id="UP001595872"/>
    </source>
</evidence>
<organism evidence="2 3">
    <name type="scientific">Actinomadura gamaensis</name>
    <dbReference type="NCBI Taxonomy" id="1763541"/>
    <lineage>
        <taxon>Bacteria</taxon>
        <taxon>Bacillati</taxon>
        <taxon>Actinomycetota</taxon>
        <taxon>Actinomycetes</taxon>
        <taxon>Streptosporangiales</taxon>
        <taxon>Thermomonosporaceae</taxon>
        <taxon>Actinomadura</taxon>
    </lineage>
</organism>
<evidence type="ECO:0000313" key="2">
    <source>
        <dbReference type="EMBL" id="MFC4913502.1"/>
    </source>
</evidence>